<dbReference type="RefSeq" id="WP_343891346.1">
    <property type="nucleotide sequence ID" value="NZ_BAAAEH010000040.1"/>
</dbReference>
<dbReference type="Proteomes" id="UP001419910">
    <property type="component" value="Unassembled WGS sequence"/>
</dbReference>
<name>A0ABU9Y237_9SPHN</name>
<evidence type="ECO:0000313" key="2">
    <source>
        <dbReference type="EMBL" id="MEN2789865.1"/>
    </source>
</evidence>
<keyword evidence="1" id="KW-1133">Transmembrane helix</keyword>
<feature type="transmembrane region" description="Helical" evidence="1">
    <location>
        <begin position="42"/>
        <end position="60"/>
    </location>
</feature>
<accession>A0ABU9Y237</accession>
<keyword evidence="1" id="KW-0812">Transmembrane</keyword>
<comment type="caution">
    <text evidence="2">The sequence shown here is derived from an EMBL/GenBank/DDBJ whole genome shotgun (WGS) entry which is preliminary data.</text>
</comment>
<gene>
    <name evidence="2" type="ORF">ABC974_09525</name>
</gene>
<reference evidence="2 3" key="1">
    <citation type="submission" date="2024-05" db="EMBL/GenBank/DDBJ databases">
        <authorList>
            <person name="Liu Q."/>
            <person name="Xin Y.-H."/>
        </authorList>
    </citation>
    <scope>NUCLEOTIDE SEQUENCE [LARGE SCALE GENOMIC DNA]</scope>
    <source>
        <strain evidence="2 3">CGMCC 1.10181</strain>
    </source>
</reference>
<keyword evidence="1" id="KW-0472">Membrane</keyword>
<evidence type="ECO:0000313" key="3">
    <source>
        <dbReference type="Proteomes" id="UP001419910"/>
    </source>
</evidence>
<proteinExistence type="predicted"/>
<sequence>MKKTPQHLIIISALGTFFHCAHLTVAVTEQYLSIPRYSWLDIFSSYLVAASVWLFLFKLLRPSLCLLAWCIQILIRGVDAIGELDSRIERWAKRCAHTAFRSLADRFADSAPEGVSEVVPLNQPH</sequence>
<protein>
    <submittedName>
        <fullName evidence="2">Uncharacterized protein</fullName>
    </submittedName>
</protein>
<keyword evidence="3" id="KW-1185">Reference proteome</keyword>
<dbReference type="EMBL" id="JBDIME010000006">
    <property type="protein sequence ID" value="MEN2789865.1"/>
    <property type="molecule type" value="Genomic_DNA"/>
</dbReference>
<organism evidence="2 3">
    <name type="scientific">Sphingomonas oligophenolica</name>
    <dbReference type="NCBI Taxonomy" id="301154"/>
    <lineage>
        <taxon>Bacteria</taxon>
        <taxon>Pseudomonadati</taxon>
        <taxon>Pseudomonadota</taxon>
        <taxon>Alphaproteobacteria</taxon>
        <taxon>Sphingomonadales</taxon>
        <taxon>Sphingomonadaceae</taxon>
        <taxon>Sphingomonas</taxon>
    </lineage>
</organism>
<evidence type="ECO:0000256" key="1">
    <source>
        <dbReference type="SAM" id="Phobius"/>
    </source>
</evidence>